<organism evidence="2 3">
    <name type="scientific">Corynebacterium rouxii</name>
    <dbReference type="NCBI Taxonomy" id="2719119"/>
    <lineage>
        <taxon>Bacteria</taxon>
        <taxon>Bacillati</taxon>
        <taxon>Actinomycetota</taxon>
        <taxon>Actinomycetes</taxon>
        <taxon>Mycobacteriales</taxon>
        <taxon>Corynebacteriaceae</taxon>
        <taxon>Corynebacterium</taxon>
    </lineage>
</organism>
<gene>
    <name evidence="2" type="ORF">P8T80_07965</name>
</gene>
<dbReference type="RefSeq" id="WP_315649909.1">
    <property type="nucleotide sequence ID" value="NZ_JARUHM010000010.1"/>
</dbReference>
<evidence type="ECO:0000313" key="3">
    <source>
        <dbReference type="Proteomes" id="UP001265983"/>
    </source>
</evidence>
<accession>A0ABU3PNA8</accession>
<comment type="caution">
    <text evidence="2">The sequence shown here is derived from an EMBL/GenBank/DDBJ whole genome shotgun (WGS) entry which is preliminary data.</text>
</comment>
<dbReference type="Proteomes" id="UP001265983">
    <property type="component" value="Unassembled WGS sequence"/>
</dbReference>
<dbReference type="EMBL" id="JARUHM010000010">
    <property type="protein sequence ID" value="MDT9411313.1"/>
    <property type="molecule type" value="Genomic_DNA"/>
</dbReference>
<protein>
    <recommendedName>
        <fullName evidence="4">Rho termination factor N-terminal domain-containing protein</fullName>
    </recommendedName>
</protein>
<evidence type="ECO:0008006" key="4">
    <source>
        <dbReference type="Google" id="ProtNLM"/>
    </source>
</evidence>
<keyword evidence="3" id="KW-1185">Reference proteome</keyword>
<name>A0ABU3PNA8_9CORY</name>
<proteinExistence type="predicted"/>
<evidence type="ECO:0000313" key="2">
    <source>
        <dbReference type="EMBL" id="MDT9411313.1"/>
    </source>
</evidence>
<sequence length="107" mass="11432">MQVVLKCAFDIPSMGLRLAGTVVDVEGEDLEVMRRRDVIAGESSEVEPEPVVVPEPDPVEEPVSENPVKKPLKSAGIDAWRVFATGLGIDVKGLKKPEIIAAVNAVS</sequence>
<evidence type="ECO:0000256" key="1">
    <source>
        <dbReference type="SAM" id="MobiDB-lite"/>
    </source>
</evidence>
<reference evidence="2 3" key="1">
    <citation type="submission" date="2023-03" db="EMBL/GenBank/DDBJ databases">
        <title>Whole genome sequence of the first Corynebacterium rouxii strains isolated in Brazil: a recent member of Corynebacterium diphtheriae complex.</title>
        <authorList>
            <person name="Vieira V."/>
            <person name="Ramos J.N."/>
            <person name="Araujo M.R.B."/>
            <person name="Baio P.V."/>
            <person name="Sant'Anna L.O."/>
            <person name="Veras J.F.C."/>
            <person name="Vieira E.M.D."/>
            <person name="Sousa M.A.B."/>
            <person name="Camargo C.H."/>
            <person name="Sacchi C.T."/>
            <person name="Campos K.R."/>
            <person name="Santos M.B.N."/>
            <person name="Bokermann S."/>
            <person name="Alvim L.B."/>
            <person name="Santos L.S."/>
            <person name="Mattos-Guaraldi A.L."/>
        </authorList>
    </citation>
    <scope>NUCLEOTIDE SEQUENCE [LARGE SCALE GENOMIC DNA]</scope>
    <source>
        <strain evidence="2 3">70862</strain>
    </source>
</reference>
<feature type="region of interest" description="Disordered" evidence="1">
    <location>
        <begin position="43"/>
        <end position="70"/>
    </location>
</feature>